<feature type="region of interest" description="Disordered" evidence="12">
    <location>
        <begin position="120"/>
        <end position="161"/>
    </location>
</feature>
<dbReference type="GO" id="GO:0003677">
    <property type="term" value="F:DNA binding"/>
    <property type="evidence" value="ECO:0007669"/>
    <property type="project" value="UniProtKB-KW"/>
</dbReference>
<accession>A0ABD1CES8</accession>
<feature type="binding site" evidence="11">
    <location>
        <position position="58"/>
    </location>
    <ligand>
        <name>Zn(2+)</name>
        <dbReference type="ChEBI" id="CHEBI:29105"/>
    </ligand>
</feature>
<dbReference type="GO" id="GO:0005634">
    <property type="term" value="C:nucleus"/>
    <property type="evidence" value="ECO:0007669"/>
    <property type="project" value="UniProtKB-SubCell"/>
</dbReference>
<feature type="domain" description="C2H2-type" evidence="13">
    <location>
        <begin position="192"/>
        <end position="220"/>
    </location>
</feature>
<keyword evidence="9" id="KW-0539">Nucleus</keyword>
<dbReference type="SUPFAM" id="SSF57716">
    <property type="entry name" value="Glucocorticoid receptor-like (DNA-binding domain)"/>
    <property type="match status" value="1"/>
</dbReference>
<comment type="subcellular location">
    <subcellularLocation>
        <location evidence="1">Nucleus</location>
    </subcellularLocation>
</comment>
<evidence type="ECO:0000256" key="9">
    <source>
        <dbReference type="ARBA" id="ARBA00023242"/>
    </source>
</evidence>
<dbReference type="Pfam" id="PF00096">
    <property type="entry name" value="zf-C2H2"/>
    <property type="match status" value="1"/>
</dbReference>
<feature type="compositionally biased region" description="Basic and acidic residues" evidence="12">
    <location>
        <begin position="135"/>
        <end position="147"/>
    </location>
</feature>
<dbReference type="InterPro" id="IPR050331">
    <property type="entry name" value="Zinc_finger"/>
</dbReference>
<keyword evidence="5 11" id="KW-0862">Zinc</keyword>
<sequence>MDLFANHCRLCRAENDSTDNWTLLARSGHQQTLEKIHLCTGVQIEADDGLPQRVCRRCVASLDQADTFRRQCQEADAWWRFNFGENVVKPVPITSVYVKPEVVEEDELDSDENLKVGVETVLKEEPENSEDSDYEPVKKEPKSEVKTSKKKKKANPKKRGRTDFRCSVCSKQFLQKSALEEHEARHSGVRNHECTQCDCKFFGVAGLRRHTALRHSTNLPFPCDKCDRICELCPKAFKTQPQLKAHMRYVHQPQEVKDVQKKAYQKICVCSYCGKISKTLTNHTIHLRTHTGT</sequence>
<evidence type="ECO:0000256" key="1">
    <source>
        <dbReference type="ARBA" id="ARBA00004123"/>
    </source>
</evidence>
<dbReference type="InterPro" id="IPR036236">
    <property type="entry name" value="Znf_C2H2_sf"/>
</dbReference>
<evidence type="ECO:0000256" key="8">
    <source>
        <dbReference type="ARBA" id="ARBA00023163"/>
    </source>
</evidence>
<evidence type="ECO:0000256" key="11">
    <source>
        <dbReference type="PROSITE-ProRule" id="PRU01263"/>
    </source>
</evidence>
<dbReference type="Gene3D" id="3.40.1800.20">
    <property type="match status" value="1"/>
</dbReference>
<evidence type="ECO:0000256" key="10">
    <source>
        <dbReference type="PROSITE-ProRule" id="PRU00042"/>
    </source>
</evidence>
<feature type="binding site" evidence="11">
    <location>
        <position position="8"/>
    </location>
    <ligand>
        <name>Zn(2+)</name>
        <dbReference type="ChEBI" id="CHEBI:29105"/>
    </ligand>
</feature>
<dbReference type="InterPro" id="IPR013087">
    <property type="entry name" value="Znf_C2H2_type"/>
</dbReference>
<evidence type="ECO:0000256" key="5">
    <source>
        <dbReference type="ARBA" id="ARBA00022833"/>
    </source>
</evidence>
<feature type="domain" description="C2H2-type" evidence="13">
    <location>
        <begin position="164"/>
        <end position="191"/>
    </location>
</feature>
<keyword evidence="4 10" id="KW-0863">Zinc-finger</keyword>
<organism evidence="15 16">
    <name type="scientific">Culex pipiens pipiens</name>
    <name type="common">Northern house mosquito</name>
    <dbReference type="NCBI Taxonomy" id="38569"/>
    <lineage>
        <taxon>Eukaryota</taxon>
        <taxon>Metazoa</taxon>
        <taxon>Ecdysozoa</taxon>
        <taxon>Arthropoda</taxon>
        <taxon>Hexapoda</taxon>
        <taxon>Insecta</taxon>
        <taxon>Pterygota</taxon>
        <taxon>Neoptera</taxon>
        <taxon>Endopterygota</taxon>
        <taxon>Diptera</taxon>
        <taxon>Nematocera</taxon>
        <taxon>Culicoidea</taxon>
        <taxon>Culicidae</taxon>
        <taxon>Culicinae</taxon>
        <taxon>Culicini</taxon>
        <taxon>Culex</taxon>
        <taxon>Culex</taxon>
    </lineage>
</organism>
<feature type="binding site" evidence="11">
    <location>
        <position position="11"/>
    </location>
    <ligand>
        <name>Zn(2+)</name>
        <dbReference type="ChEBI" id="CHEBI:29105"/>
    </ligand>
</feature>
<comment type="caution">
    <text evidence="15">The sequence shown here is derived from an EMBL/GenBank/DDBJ whole genome shotgun (WGS) entry which is preliminary data.</text>
</comment>
<evidence type="ECO:0000259" key="14">
    <source>
        <dbReference type="PROSITE" id="PS51915"/>
    </source>
</evidence>
<dbReference type="SMART" id="SM00355">
    <property type="entry name" value="ZnF_C2H2"/>
    <property type="match status" value="4"/>
</dbReference>
<protein>
    <submittedName>
        <fullName evidence="15">Uncharacterized protein</fullName>
    </submittedName>
</protein>
<dbReference type="AlphaFoldDB" id="A0ABD1CES8"/>
<keyword evidence="16" id="KW-1185">Reference proteome</keyword>
<dbReference type="Gene3D" id="3.30.160.60">
    <property type="entry name" value="Classic Zinc Finger"/>
    <property type="match status" value="2"/>
</dbReference>
<feature type="domain" description="ZAD" evidence="14">
    <location>
        <begin position="6"/>
        <end position="82"/>
    </location>
</feature>
<dbReference type="InterPro" id="IPR012934">
    <property type="entry name" value="Znf_AD"/>
</dbReference>
<feature type="compositionally biased region" description="Basic residues" evidence="12">
    <location>
        <begin position="148"/>
        <end position="160"/>
    </location>
</feature>
<name>A0ABD1CES8_CULPP</name>
<evidence type="ECO:0000256" key="2">
    <source>
        <dbReference type="ARBA" id="ARBA00022723"/>
    </source>
</evidence>
<evidence type="ECO:0000256" key="3">
    <source>
        <dbReference type="ARBA" id="ARBA00022737"/>
    </source>
</evidence>
<evidence type="ECO:0000259" key="13">
    <source>
        <dbReference type="PROSITE" id="PS50157"/>
    </source>
</evidence>
<dbReference type="SMART" id="SM00868">
    <property type="entry name" value="zf-AD"/>
    <property type="match status" value="1"/>
</dbReference>
<dbReference type="EMBL" id="JBEHCU010012990">
    <property type="protein sequence ID" value="KAL1374853.1"/>
    <property type="molecule type" value="Genomic_DNA"/>
</dbReference>
<evidence type="ECO:0000313" key="16">
    <source>
        <dbReference type="Proteomes" id="UP001562425"/>
    </source>
</evidence>
<keyword evidence="3" id="KW-0677">Repeat</keyword>
<dbReference type="PROSITE" id="PS00028">
    <property type="entry name" value="ZINC_FINGER_C2H2_1"/>
    <property type="match status" value="3"/>
</dbReference>
<dbReference type="PROSITE" id="PS50157">
    <property type="entry name" value="ZINC_FINGER_C2H2_2"/>
    <property type="match status" value="4"/>
</dbReference>
<keyword evidence="6" id="KW-0805">Transcription regulation</keyword>
<dbReference type="PANTHER" id="PTHR16515">
    <property type="entry name" value="PR DOMAIN ZINC FINGER PROTEIN"/>
    <property type="match status" value="1"/>
</dbReference>
<dbReference type="Proteomes" id="UP001562425">
    <property type="component" value="Unassembled WGS sequence"/>
</dbReference>
<evidence type="ECO:0000256" key="6">
    <source>
        <dbReference type="ARBA" id="ARBA00023015"/>
    </source>
</evidence>
<dbReference type="SUPFAM" id="SSF57667">
    <property type="entry name" value="beta-beta-alpha zinc fingers"/>
    <property type="match status" value="2"/>
</dbReference>
<feature type="binding site" evidence="11">
    <location>
        <position position="55"/>
    </location>
    <ligand>
        <name>Zn(2+)</name>
        <dbReference type="ChEBI" id="CHEBI:29105"/>
    </ligand>
</feature>
<dbReference type="GO" id="GO:0008270">
    <property type="term" value="F:zinc ion binding"/>
    <property type="evidence" value="ECO:0007669"/>
    <property type="project" value="UniProtKB-UniRule"/>
</dbReference>
<keyword evidence="2 11" id="KW-0479">Metal-binding</keyword>
<dbReference type="PANTHER" id="PTHR16515:SF49">
    <property type="entry name" value="GASTRULA ZINC FINGER PROTEIN XLCGF49.1-LIKE-RELATED"/>
    <property type="match status" value="1"/>
</dbReference>
<evidence type="ECO:0000256" key="12">
    <source>
        <dbReference type="SAM" id="MobiDB-lite"/>
    </source>
</evidence>
<dbReference type="Pfam" id="PF07776">
    <property type="entry name" value="zf-AD"/>
    <property type="match status" value="1"/>
</dbReference>
<evidence type="ECO:0000313" key="15">
    <source>
        <dbReference type="EMBL" id="KAL1374853.1"/>
    </source>
</evidence>
<feature type="domain" description="C2H2-type" evidence="13">
    <location>
        <begin position="228"/>
        <end position="256"/>
    </location>
</feature>
<dbReference type="PROSITE" id="PS51915">
    <property type="entry name" value="ZAD"/>
    <property type="match status" value="1"/>
</dbReference>
<evidence type="ECO:0000256" key="4">
    <source>
        <dbReference type="ARBA" id="ARBA00022771"/>
    </source>
</evidence>
<feature type="domain" description="C2H2-type" evidence="13">
    <location>
        <begin position="268"/>
        <end position="293"/>
    </location>
</feature>
<proteinExistence type="predicted"/>
<reference evidence="15 16" key="1">
    <citation type="submission" date="2024-05" db="EMBL/GenBank/DDBJ databases">
        <title>Culex pipiens pipiens assembly and annotation.</title>
        <authorList>
            <person name="Alout H."/>
            <person name="Durand T."/>
        </authorList>
    </citation>
    <scope>NUCLEOTIDE SEQUENCE [LARGE SCALE GENOMIC DNA]</scope>
    <source>
        <strain evidence="15">HA-2024</strain>
        <tissue evidence="15">Whole body</tissue>
    </source>
</reference>
<keyword evidence="8" id="KW-0804">Transcription</keyword>
<gene>
    <name evidence="15" type="ORF">pipiens_017853</name>
</gene>
<evidence type="ECO:0000256" key="7">
    <source>
        <dbReference type="ARBA" id="ARBA00023125"/>
    </source>
</evidence>
<keyword evidence="7" id="KW-0238">DNA-binding</keyword>